<evidence type="ECO:0000256" key="1">
    <source>
        <dbReference type="SAM" id="SignalP"/>
    </source>
</evidence>
<dbReference type="AlphaFoldDB" id="A0AAN6P2Y8"/>
<comment type="caution">
    <text evidence="2">The sequence shown here is derived from an EMBL/GenBank/DDBJ whole genome shotgun (WGS) entry which is preliminary data.</text>
</comment>
<evidence type="ECO:0000313" key="2">
    <source>
        <dbReference type="EMBL" id="KAK3956784.1"/>
    </source>
</evidence>
<dbReference type="Proteomes" id="UP001303222">
    <property type="component" value="Unassembled WGS sequence"/>
</dbReference>
<proteinExistence type="predicted"/>
<feature type="chain" id="PRO_5043041397" evidence="1">
    <location>
        <begin position="26"/>
        <end position="189"/>
    </location>
</feature>
<gene>
    <name evidence="2" type="ORF">QBC32DRAFT_330285</name>
</gene>
<organism evidence="2 3">
    <name type="scientific">Pseudoneurospora amorphoporcata</name>
    <dbReference type="NCBI Taxonomy" id="241081"/>
    <lineage>
        <taxon>Eukaryota</taxon>
        <taxon>Fungi</taxon>
        <taxon>Dikarya</taxon>
        <taxon>Ascomycota</taxon>
        <taxon>Pezizomycotina</taxon>
        <taxon>Sordariomycetes</taxon>
        <taxon>Sordariomycetidae</taxon>
        <taxon>Sordariales</taxon>
        <taxon>Sordariaceae</taxon>
        <taxon>Pseudoneurospora</taxon>
    </lineage>
</organism>
<feature type="signal peptide" evidence="1">
    <location>
        <begin position="1"/>
        <end position="25"/>
    </location>
</feature>
<evidence type="ECO:0000313" key="3">
    <source>
        <dbReference type="Proteomes" id="UP001303222"/>
    </source>
</evidence>
<reference evidence="2" key="1">
    <citation type="journal article" date="2023" name="Mol. Phylogenet. Evol.">
        <title>Genome-scale phylogeny and comparative genomics of the fungal order Sordariales.</title>
        <authorList>
            <person name="Hensen N."/>
            <person name="Bonometti L."/>
            <person name="Westerberg I."/>
            <person name="Brannstrom I.O."/>
            <person name="Guillou S."/>
            <person name="Cros-Aarteil S."/>
            <person name="Calhoun S."/>
            <person name="Haridas S."/>
            <person name="Kuo A."/>
            <person name="Mondo S."/>
            <person name="Pangilinan J."/>
            <person name="Riley R."/>
            <person name="LaButti K."/>
            <person name="Andreopoulos B."/>
            <person name="Lipzen A."/>
            <person name="Chen C."/>
            <person name="Yan M."/>
            <person name="Daum C."/>
            <person name="Ng V."/>
            <person name="Clum A."/>
            <person name="Steindorff A."/>
            <person name="Ohm R.A."/>
            <person name="Martin F."/>
            <person name="Silar P."/>
            <person name="Natvig D.O."/>
            <person name="Lalanne C."/>
            <person name="Gautier V."/>
            <person name="Ament-Velasquez S.L."/>
            <person name="Kruys A."/>
            <person name="Hutchinson M.I."/>
            <person name="Powell A.J."/>
            <person name="Barry K."/>
            <person name="Miller A.N."/>
            <person name="Grigoriev I.V."/>
            <person name="Debuchy R."/>
            <person name="Gladieux P."/>
            <person name="Hiltunen Thoren M."/>
            <person name="Johannesson H."/>
        </authorList>
    </citation>
    <scope>NUCLEOTIDE SEQUENCE</scope>
    <source>
        <strain evidence="2">CBS 626.80</strain>
    </source>
</reference>
<dbReference type="EMBL" id="MU859063">
    <property type="protein sequence ID" value="KAK3956784.1"/>
    <property type="molecule type" value="Genomic_DNA"/>
</dbReference>
<name>A0AAN6P2Y8_9PEZI</name>
<keyword evidence="3" id="KW-1185">Reference proteome</keyword>
<keyword evidence="1" id="KW-0732">Signal</keyword>
<accession>A0AAN6P2Y8</accession>
<protein>
    <submittedName>
        <fullName evidence="2">Uncharacterized protein</fullName>
    </submittedName>
</protein>
<reference evidence="2" key="2">
    <citation type="submission" date="2023-06" db="EMBL/GenBank/DDBJ databases">
        <authorList>
            <consortium name="Lawrence Berkeley National Laboratory"/>
            <person name="Mondo S.J."/>
            <person name="Hensen N."/>
            <person name="Bonometti L."/>
            <person name="Westerberg I."/>
            <person name="Brannstrom I.O."/>
            <person name="Guillou S."/>
            <person name="Cros-Aarteil S."/>
            <person name="Calhoun S."/>
            <person name="Haridas S."/>
            <person name="Kuo A."/>
            <person name="Pangilinan J."/>
            <person name="Riley R."/>
            <person name="Labutti K."/>
            <person name="Andreopoulos B."/>
            <person name="Lipzen A."/>
            <person name="Chen C."/>
            <person name="Yanf M."/>
            <person name="Daum C."/>
            <person name="Ng V."/>
            <person name="Clum A."/>
            <person name="Steindorff A."/>
            <person name="Ohm R."/>
            <person name="Martin F."/>
            <person name="Silar P."/>
            <person name="Natvig D."/>
            <person name="Lalanne C."/>
            <person name="Gautier V."/>
            <person name="Ament-Velasquez S.L."/>
            <person name="Kruys A."/>
            <person name="Hutchinson M.I."/>
            <person name="Powell A.J."/>
            <person name="Barry K."/>
            <person name="Miller A.N."/>
            <person name="Grigoriev I.V."/>
            <person name="Debuchy R."/>
            <person name="Gladieux P."/>
            <person name="Thoren M.H."/>
            <person name="Johannesson H."/>
        </authorList>
    </citation>
    <scope>NUCLEOTIDE SEQUENCE</scope>
    <source>
        <strain evidence="2">CBS 626.80</strain>
    </source>
</reference>
<sequence length="189" mass="20924">MTSYSIYFSHMFPVIFILVSPYSSSLSPLITTCHKCVCGPMDQSVGGGSEKNLDMYQEEWMEWDRKGYDGEERHAATIKLPGCHSKTDEALSSSSSPLLSSASCHMPTNKFPSERPNLDGPIRVSLLVDFHVAVSAVCDFNSTIYPFAYYWDKVVGWFVGLLDTVGLESVKGGRQYGWKEDITQAVIGG</sequence>